<dbReference type="GO" id="GO:0070914">
    <property type="term" value="P:UV-damage excision repair"/>
    <property type="evidence" value="ECO:0007669"/>
    <property type="project" value="TreeGrafter"/>
</dbReference>
<dbReference type="PANTHER" id="PTHR10142:SF0">
    <property type="entry name" value="DNA REPAIR PROTEIN COMPLEMENTING XP-A CELLS"/>
    <property type="match status" value="1"/>
</dbReference>
<dbReference type="GO" id="GO:1901255">
    <property type="term" value="P:nucleotide-excision repair involved in interstrand cross-link repair"/>
    <property type="evidence" value="ECO:0007669"/>
    <property type="project" value="TreeGrafter"/>
</dbReference>
<gene>
    <name evidence="6" type="ORF">CVIRNUC_005191</name>
</gene>
<comment type="caution">
    <text evidence="6">The sequence shown here is derived from an EMBL/GenBank/DDBJ whole genome shotgun (WGS) entry which is preliminary data.</text>
</comment>
<dbReference type="InterPro" id="IPR000465">
    <property type="entry name" value="XPA/RAD14"/>
</dbReference>
<dbReference type="EMBL" id="CAUYUE010000006">
    <property type="protein sequence ID" value="CAK0780833.1"/>
    <property type="molecule type" value="Genomic_DNA"/>
</dbReference>
<dbReference type="Pfam" id="PF05181">
    <property type="entry name" value="XPA_C"/>
    <property type="match status" value="1"/>
</dbReference>
<reference evidence="6 7" key="1">
    <citation type="submission" date="2023-10" db="EMBL/GenBank/DDBJ databases">
        <authorList>
            <person name="Maclean D."/>
            <person name="Macfadyen A."/>
        </authorList>
    </citation>
    <scope>NUCLEOTIDE SEQUENCE [LARGE SCALE GENOMIC DNA]</scope>
</reference>
<dbReference type="GO" id="GO:0003684">
    <property type="term" value="F:damaged DNA binding"/>
    <property type="evidence" value="ECO:0007669"/>
    <property type="project" value="InterPro"/>
</dbReference>
<dbReference type="GO" id="GO:0000715">
    <property type="term" value="P:nucleotide-excision repair, DNA damage recognition"/>
    <property type="evidence" value="ECO:0007669"/>
    <property type="project" value="TreeGrafter"/>
</dbReference>
<keyword evidence="2" id="KW-0862">Zinc</keyword>
<comment type="subcellular location">
    <subcellularLocation>
        <location evidence="1">Nucleus</location>
    </subcellularLocation>
</comment>
<evidence type="ECO:0000256" key="2">
    <source>
        <dbReference type="ARBA" id="ARBA00022833"/>
    </source>
</evidence>
<dbReference type="Gene3D" id="3.90.530.10">
    <property type="entry name" value="XPA C-terminal domain"/>
    <property type="match status" value="1"/>
</dbReference>
<dbReference type="Proteomes" id="UP001314263">
    <property type="component" value="Unassembled WGS sequence"/>
</dbReference>
<feature type="region of interest" description="Disordered" evidence="4">
    <location>
        <begin position="94"/>
        <end position="165"/>
    </location>
</feature>
<protein>
    <recommendedName>
        <fullName evidence="5">XPA C-terminal domain-containing protein</fullName>
    </recommendedName>
</protein>
<dbReference type="InterPro" id="IPR009061">
    <property type="entry name" value="DNA-bd_dom_put_sf"/>
</dbReference>
<organism evidence="6 7">
    <name type="scientific">Coccomyxa viridis</name>
    <dbReference type="NCBI Taxonomy" id="1274662"/>
    <lineage>
        <taxon>Eukaryota</taxon>
        <taxon>Viridiplantae</taxon>
        <taxon>Chlorophyta</taxon>
        <taxon>core chlorophytes</taxon>
        <taxon>Trebouxiophyceae</taxon>
        <taxon>Trebouxiophyceae incertae sedis</taxon>
        <taxon>Coccomyxaceae</taxon>
        <taxon>Coccomyxa</taxon>
    </lineage>
</organism>
<evidence type="ECO:0000313" key="6">
    <source>
        <dbReference type="EMBL" id="CAK0780833.1"/>
    </source>
</evidence>
<evidence type="ECO:0000313" key="7">
    <source>
        <dbReference type="Proteomes" id="UP001314263"/>
    </source>
</evidence>
<proteinExistence type="predicted"/>
<dbReference type="GO" id="GO:0000110">
    <property type="term" value="C:nucleotide-excision repair factor 1 complex"/>
    <property type="evidence" value="ECO:0007669"/>
    <property type="project" value="TreeGrafter"/>
</dbReference>
<dbReference type="SUPFAM" id="SSF46955">
    <property type="entry name" value="Putative DNA-binding domain"/>
    <property type="match status" value="1"/>
</dbReference>
<feature type="compositionally biased region" description="Basic and acidic residues" evidence="4">
    <location>
        <begin position="103"/>
        <end position="153"/>
    </location>
</feature>
<name>A0AAV1I3V3_9CHLO</name>
<dbReference type="InterPro" id="IPR037129">
    <property type="entry name" value="XPA_sf"/>
</dbReference>
<evidence type="ECO:0000256" key="1">
    <source>
        <dbReference type="ARBA" id="ARBA00004123"/>
    </source>
</evidence>
<dbReference type="InterPro" id="IPR022656">
    <property type="entry name" value="XPA_C"/>
</dbReference>
<dbReference type="CDD" id="cd21075">
    <property type="entry name" value="DBD_XPA-like"/>
    <property type="match status" value="1"/>
</dbReference>
<keyword evidence="7" id="KW-1185">Reference proteome</keyword>
<keyword evidence="3" id="KW-0539">Nucleus</keyword>
<evidence type="ECO:0000256" key="3">
    <source>
        <dbReference type="ARBA" id="ARBA00023242"/>
    </source>
</evidence>
<sequence>MDDEQVSYDRRHGCVHCGSLTFSNEYFKAFKVLICNSCKQQEDLIAKGNAKSLYMLTDGDIKKLGSLAKVNPQNKQWAPLKLYLLSQVEAAAHKKHGGADGVEEARKAAIDNRQEKRATKRKQDTDKEEREAERLKRIKERIQGEEEQRKLQEKGQGAAADVELI</sequence>
<evidence type="ECO:0000256" key="4">
    <source>
        <dbReference type="SAM" id="MobiDB-lite"/>
    </source>
</evidence>
<accession>A0AAV1I3V3</accession>
<dbReference type="PANTHER" id="PTHR10142">
    <property type="entry name" value="DNA REPAIR PROTEIN COMPLEMENTING XP-A CELLS"/>
    <property type="match status" value="1"/>
</dbReference>
<dbReference type="GO" id="GO:0006284">
    <property type="term" value="P:base-excision repair"/>
    <property type="evidence" value="ECO:0007669"/>
    <property type="project" value="TreeGrafter"/>
</dbReference>
<dbReference type="AlphaFoldDB" id="A0AAV1I3V3"/>
<evidence type="ECO:0000259" key="5">
    <source>
        <dbReference type="Pfam" id="PF05181"/>
    </source>
</evidence>
<feature type="domain" description="XPA C-terminal" evidence="5">
    <location>
        <begin position="43"/>
        <end position="88"/>
    </location>
</feature>